<evidence type="ECO:0000256" key="1">
    <source>
        <dbReference type="ARBA" id="ARBA00009986"/>
    </source>
</evidence>
<keyword evidence="11" id="KW-1185">Reference proteome</keyword>
<evidence type="ECO:0000313" key="11">
    <source>
        <dbReference type="Proteomes" id="UP000008743"/>
    </source>
</evidence>
<evidence type="ECO:0000256" key="7">
    <source>
        <dbReference type="RuleBase" id="RU003345"/>
    </source>
</evidence>
<keyword evidence="2 4" id="KW-0560">Oxidoreductase</keyword>
<dbReference type="InterPro" id="IPR016162">
    <property type="entry name" value="Ald_DH_N"/>
</dbReference>
<dbReference type="PIRSF" id="PIRSF036492">
    <property type="entry name" value="ALDH"/>
    <property type="match status" value="1"/>
</dbReference>
<dbReference type="GO" id="GO:0006081">
    <property type="term" value="P:aldehyde metabolic process"/>
    <property type="evidence" value="ECO:0007669"/>
    <property type="project" value="InterPro"/>
</dbReference>
<gene>
    <name evidence="10" type="ORF">CAOG_007255</name>
</gene>
<evidence type="ECO:0000313" key="10">
    <source>
        <dbReference type="EMBL" id="KJE97385.1"/>
    </source>
</evidence>
<evidence type="ECO:0000256" key="4">
    <source>
        <dbReference type="PIRNR" id="PIRNR036492"/>
    </source>
</evidence>
<keyword evidence="8" id="KW-1133">Transmembrane helix</keyword>
<sequence length="511" mass="55428">MSFYTPVAEIPKIVAELRESFQQGVALEIPYRKKQLLALARMCTDNEEQFAEALKKDLNKPKAESVLFDIRFVAGEVARLLEHIDEWATAEAPTVPLLNKLDGNRLVRDPLGVVLVIGAWNFPLMVSLCPMAGAIAAGNTVIVKPSELASHTAQLLSKLLPAYLDPKAYRVVNGGISETSALLEQRFDSICYTGGGAVAKIIMKAAANHLTPVLLELGGKNPVYVAEDADLAIAARRILWGRLLNAGQTCLSPDYVLIDKKLQPAFLEAARAALNEFYGPDPKASPDLSRIINDAHWKRLSALLTSGTVAIGGQTDAATRYIAPTILVDVPHDAPVMQNEVFGPILPIINVSSIDEAIKFITSRDKPLATYLFTRNSKLQDEFLKRTSSGSTCVNDTILQGGVHGLPFGGVGASGMGSYHGKYSFEAFSHLRAVVYKNPGMEIVNTIRYPPYSDKKISWVSWLMIPVPKAYSASGAATASMFKVLLLAAILAFVFKLNPQVIASIRHALGF</sequence>
<dbReference type="EMBL" id="KE346374">
    <property type="protein sequence ID" value="KJE97385.1"/>
    <property type="molecule type" value="Genomic_DNA"/>
</dbReference>
<organism evidence="10 11">
    <name type="scientific">Capsaspora owczarzaki (strain ATCC 30864)</name>
    <dbReference type="NCBI Taxonomy" id="595528"/>
    <lineage>
        <taxon>Eukaryota</taxon>
        <taxon>Filasterea</taxon>
        <taxon>Capsaspora</taxon>
    </lineage>
</organism>
<dbReference type="InterPro" id="IPR015590">
    <property type="entry name" value="Aldehyde_DH_dom"/>
</dbReference>
<dbReference type="InterPro" id="IPR012394">
    <property type="entry name" value="Aldehyde_DH_NAD(P)"/>
</dbReference>
<dbReference type="PANTHER" id="PTHR43570">
    <property type="entry name" value="ALDEHYDE DEHYDROGENASE"/>
    <property type="match status" value="1"/>
</dbReference>
<dbReference type="Proteomes" id="UP000008743">
    <property type="component" value="Unassembled WGS sequence"/>
</dbReference>
<evidence type="ECO:0000256" key="6">
    <source>
        <dbReference type="PROSITE-ProRule" id="PRU10007"/>
    </source>
</evidence>
<dbReference type="InterPro" id="IPR016163">
    <property type="entry name" value="Ald_DH_C"/>
</dbReference>
<accession>A0A0D2WWL8</accession>
<dbReference type="OrthoDB" id="440325at2759"/>
<comment type="similarity">
    <text evidence="1 4 7">Belongs to the aldehyde dehydrogenase family.</text>
</comment>
<evidence type="ECO:0000256" key="8">
    <source>
        <dbReference type="SAM" id="Phobius"/>
    </source>
</evidence>
<dbReference type="FunFam" id="3.40.605.10:FF:000004">
    <property type="entry name" value="Aldehyde dehydrogenase"/>
    <property type="match status" value="1"/>
</dbReference>
<dbReference type="GO" id="GO:0005737">
    <property type="term" value="C:cytoplasm"/>
    <property type="evidence" value="ECO:0007669"/>
    <property type="project" value="TreeGrafter"/>
</dbReference>
<dbReference type="Pfam" id="PF00171">
    <property type="entry name" value="Aldedh"/>
    <property type="match status" value="1"/>
</dbReference>
<feature type="active site" evidence="5">
    <location>
        <position position="250"/>
    </location>
</feature>
<dbReference type="InParanoid" id="A0A0D2WWL8"/>
<dbReference type="Gene3D" id="3.40.309.10">
    <property type="entry name" value="Aldehyde Dehydrogenase, Chain A, domain 2"/>
    <property type="match status" value="1"/>
</dbReference>
<dbReference type="PROSITE" id="PS00687">
    <property type="entry name" value="ALDEHYDE_DEHYDR_GLU"/>
    <property type="match status" value="1"/>
</dbReference>
<keyword evidence="3" id="KW-0520">NAD</keyword>
<keyword evidence="8" id="KW-0472">Membrane</keyword>
<evidence type="ECO:0000256" key="5">
    <source>
        <dbReference type="PIRSR" id="PIRSR036492-1"/>
    </source>
</evidence>
<dbReference type="PANTHER" id="PTHR43570:SF16">
    <property type="entry name" value="ALDEHYDE DEHYDROGENASE TYPE III, ISOFORM Q"/>
    <property type="match status" value="1"/>
</dbReference>
<dbReference type="PhylomeDB" id="A0A0D2WWL8"/>
<evidence type="ECO:0000256" key="3">
    <source>
        <dbReference type="ARBA" id="ARBA00023027"/>
    </source>
</evidence>
<dbReference type="STRING" id="595528.A0A0D2WWL8"/>
<evidence type="ECO:0000259" key="9">
    <source>
        <dbReference type="Pfam" id="PF00171"/>
    </source>
</evidence>
<protein>
    <recommendedName>
        <fullName evidence="4">Aldehyde dehydrogenase</fullName>
    </recommendedName>
</protein>
<dbReference type="InterPro" id="IPR016161">
    <property type="entry name" value="Ald_DH/histidinol_DH"/>
</dbReference>
<dbReference type="AlphaFoldDB" id="A0A0D2WWL8"/>
<dbReference type="SUPFAM" id="SSF53720">
    <property type="entry name" value="ALDH-like"/>
    <property type="match status" value="1"/>
</dbReference>
<feature type="active site" evidence="5 6">
    <location>
        <position position="216"/>
    </location>
</feature>
<reference evidence="11" key="1">
    <citation type="submission" date="2011-02" db="EMBL/GenBank/DDBJ databases">
        <title>The Genome Sequence of Capsaspora owczarzaki ATCC 30864.</title>
        <authorList>
            <person name="Russ C."/>
            <person name="Cuomo C."/>
            <person name="Burger G."/>
            <person name="Gray M.W."/>
            <person name="Holland P.W.H."/>
            <person name="King N."/>
            <person name="Lang F.B.F."/>
            <person name="Roger A.J."/>
            <person name="Ruiz-Trillo I."/>
            <person name="Young S.K."/>
            <person name="Zeng Q."/>
            <person name="Gargeya S."/>
            <person name="Alvarado L."/>
            <person name="Berlin A."/>
            <person name="Chapman S.B."/>
            <person name="Chen Z."/>
            <person name="Freedman E."/>
            <person name="Gellesch M."/>
            <person name="Goldberg J."/>
            <person name="Griggs A."/>
            <person name="Gujja S."/>
            <person name="Heilman E."/>
            <person name="Heiman D."/>
            <person name="Howarth C."/>
            <person name="Mehta T."/>
            <person name="Neiman D."/>
            <person name="Pearson M."/>
            <person name="Roberts A."/>
            <person name="Saif S."/>
            <person name="Shea T."/>
            <person name="Shenoy N."/>
            <person name="Sisk P."/>
            <person name="Stolte C."/>
            <person name="Sykes S."/>
            <person name="White J."/>
            <person name="Yandava C."/>
            <person name="Haas B."/>
            <person name="Nusbaum C."/>
            <person name="Birren B."/>
        </authorList>
    </citation>
    <scope>NUCLEOTIDE SEQUENCE</scope>
    <source>
        <strain evidence="11">ATCC 30864</strain>
    </source>
</reference>
<keyword evidence="8" id="KW-0812">Transmembrane</keyword>
<dbReference type="Gene3D" id="3.40.605.10">
    <property type="entry name" value="Aldehyde Dehydrogenase, Chain A, domain 1"/>
    <property type="match status" value="1"/>
</dbReference>
<proteinExistence type="inferred from homology"/>
<feature type="transmembrane region" description="Helical" evidence="8">
    <location>
        <begin position="471"/>
        <end position="495"/>
    </location>
</feature>
<dbReference type="FunFam" id="3.40.309.10:FF:000003">
    <property type="entry name" value="Aldehyde dehydrogenase"/>
    <property type="match status" value="1"/>
</dbReference>
<feature type="domain" description="Aldehyde dehydrogenase" evidence="9">
    <location>
        <begin position="8"/>
        <end position="434"/>
    </location>
</feature>
<evidence type="ECO:0000256" key="2">
    <source>
        <dbReference type="ARBA" id="ARBA00023002"/>
    </source>
</evidence>
<dbReference type="eggNOG" id="KOG2456">
    <property type="taxonomic scope" value="Eukaryota"/>
</dbReference>
<name>A0A0D2WWL8_CAPO3</name>
<dbReference type="InterPro" id="IPR029510">
    <property type="entry name" value="Ald_DH_CS_GLU"/>
</dbReference>
<dbReference type="GO" id="GO:0004029">
    <property type="term" value="F:aldehyde dehydrogenase (NAD+) activity"/>
    <property type="evidence" value="ECO:0007669"/>
    <property type="project" value="TreeGrafter"/>
</dbReference>